<gene>
    <name evidence="2" type="ORF">NA56DRAFT_711563</name>
</gene>
<sequence length="302" mass="32820">MAPDEAHKSAKVSKEDFDVISNRIAVALAQREALIRSWTASSLRERPPEKTEAELEAEDAALFRNEPPYLGVGAAIPPEYLVSEAERSNKSLRAKLLPSKTLKASKARDAEEKAASAKRGLKDESSDEEQGRSGLGRAKKRRTQTRAETAEDDGKDEDSKLPKAQPASMDRIARGGKDIAGNKFAEKSLFSSNKVRADEGNQGTPKIPAVGMDHIIKAGKDVGSNKLEKKKVLESAMSPEGPDTEEEDAASADVMATKNKGSTAIPAILQKSGVMSAEERKRMKKREKRKRQKEKLKAAANS</sequence>
<dbReference type="OrthoDB" id="3438340at2759"/>
<dbReference type="InterPro" id="IPR021641">
    <property type="entry name" value="DUF3245"/>
</dbReference>
<feature type="region of interest" description="Disordered" evidence="1">
    <location>
        <begin position="233"/>
        <end position="252"/>
    </location>
</feature>
<dbReference type="Proteomes" id="UP000235672">
    <property type="component" value="Unassembled WGS sequence"/>
</dbReference>
<dbReference type="Pfam" id="PF11595">
    <property type="entry name" value="DUF3245"/>
    <property type="match status" value="1"/>
</dbReference>
<dbReference type="EMBL" id="KZ613526">
    <property type="protein sequence ID" value="PMD13927.1"/>
    <property type="molecule type" value="Genomic_DNA"/>
</dbReference>
<protein>
    <submittedName>
        <fullName evidence="2">Uncharacterized protein</fullName>
    </submittedName>
</protein>
<organism evidence="2 3">
    <name type="scientific">Hyaloscypha hepaticicola</name>
    <dbReference type="NCBI Taxonomy" id="2082293"/>
    <lineage>
        <taxon>Eukaryota</taxon>
        <taxon>Fungi</taxon>
        <taxon>Dikarya</taxon>
        <taxon>Ascomycota</taxon>
        <taxon>Pezizomycotina</taxon>
        <taxon>Leotiomycetes</taxon>
        <taxon>Helotiales</taxon>
        <taxon>Hyaloscyphaceae</taxon>
        <taxon>Hyaloscypha</taxon>
    </lineage>
</organism>
<feature type="region of interest" description="Disordered" evidence="1">
    <location>
        <begin position="91"/>
        <end position="211"/>
    </location>
</feature>
<evidence type="ECO:0000313" key="2">
    <source>
        <dbReference type="EMBL" id="PMD13927.1"/>
    </source>
</evidence>
<name>A0A2J6PIS7_9HELO</name>
<keyword evidence="3" id="KW-1185">Reference proteome</keyword>
<accession>A0A2J6PIS7</accession>
<proteinExistence type="predicted"/>
<feature type="region of interest" description="Disordered" evidence="1">
    <location>
        <begin position="272"/>
        <end position="302"/>
    </location>
</feature>
<dbReference type="AlphaFoldDB" id="A0A2J6PIS7"/>
<reference evidence="2 3" key="1">
    <citation type="submission" date="2016-05" db="EMBL/GenBank/DDBJ databases">
        <title>A degradative enzymes factory behind the ericoid mycorrhizal symbiosis.</title>
        <authorList>
            <consortium name="DOE Joint Genome Institute"/>
            <person name="Martino E."/>
            <person name="Morin E."/>
            <person name="Grelet G."/>
            <person name="Kuo A."/>
            <person name="Kohler A."/>
            <person name="Daghino S."/>
            <person name="Barry K."/>
            <person name="Choi C."/>
            <person name="Cichocki N."/>
            <person name="Clum A."/>
            <person name="Copeland A."/>
            <person name="Hainaut M."/>
            <person name="Haridas S."/>
            <person name="Labutti K."/>
            <person name="Lindquist E."/>
            <person name="Lipzen A."/>
            <person name="Khouja H.-R."/>
            <person name="Murat C."/>
            <person name="Ohm R."/>
            <person name="Olson A."/>
            <person name="Spatafora J."/>
            <person name="Veneault-Fourrey C."/>
            <person name="Henrissat B."/>
            <person name="Grigoriev I."/>
            <person name="Martin F."/>
            <person name="Perotto S."/>
        </authorList>
    </citation>
    <scope>NUCLEOTIDE SEQUENCE [LARGE SCALE GENOMIC DNA]</scope>
    <source>
        <strain evidence="2 3">UAMH 7357</strain>
    </source>
</reference>
<evidence type="ECO:0000313" key="3">
    <source>
        <dbReference type="Proteomes" id="UP000235672"/>
    </source>
</evidence>
<feature type="compositionally biased region" description="Basic residues" evidence="1">
    <location>
        <begin position="282"/>
        <end position="294"/>
    </location>
</feature>
<feature type="compositionally biased region" description="Basic and acidic residues" evidence="1">
    <location>
        <begin position="106"/>
        <end position="124"/>
    </location>
</feature>
<evidence type="ECO:0000256" key="1">
    <source>
        <dbReference type="SAM" id="MobiDB-lite"/>
    </source>
</evidence>